<sequence length="244" mass="26942">MKAATRVILLLKDGADDGGFASSISNALQPNPNSNLRRLEESFELSLEKYGIKDHKASGNMIHFLNSNGVSEVSVLLLEHTEPPLLACALNEVLVSFLGGTSSDIPNLVVPFLVEASKLKLENKNAISSYEVSLYGLEFGQLHNLTHALASKIQKAPQSLQIYHEQLACLLHLVRVLDIPALVLVGQHTRHSYSNNLEQYPEVIYGIGELLAEYSSLCFLRERVVWNPPKSSKASKEPWHALYG</sequence>
<evidence type="ECO:0000313" key="3">
    <source>
        <dbReference type="Proteomes" id="UP000295252"/>
    </source>
</evidence>
<dbReference type="Proteomes" id="UP000295252">
    <property type="component" value="Chromosome VII"/>
</dbReference>
<protein>
    <recommendedName>
        <fullName evidence="1">DUF7894 domain-containing protein</fullName>
    </recommendedName>
</protein>
<dbReference type="InterPro" id="IPR057216">
    <property type="entry name" value="DUF7894"/>
</dbReference>
<dbReference type="STRING" id="49390.A0A068VIP5"/>
<dbReference type="InParanoid" id="A0A068VIP5"/>
<proteinExistence type="predicted"/>
<evidence type="ECO:0000259" key="1">
    <source>
        <dbReference type="Pfam" id="PF25428"/>
    </source>
</evidence>
<dbReference type="OMA" id="TQEPWRA"/>
<dbReference type="PhylomeDB" id="A0A068VIP5"/>
<dbReference type="PANTHER" id="PTHR37221:SF1">
    <property type="entry name" value="OS02G0582400 PROTEIN"/>
    <property type="match status" value="1"/>
</dbReference>
<accession>A0A068VIP5</accession>
<feature type="domain" description="DUF7894" evidence="1">
    <location>
        <begin position="1"/>
        <end position="244"/>
    </location>
</feature>
<evidence type="ECO:0000313" key="2">
    <source>
        <dbReference type="EMBL" id="CDP20454.1"/>
    </source>
</evidence>
<organism evidence="2 3">
    <name type="scientific">Coffea canephora</name>
    <name type="common">Robusta coffee</name>
    <dbReference type="NCBI Taxonomy" id="49390"/>
    <lineage>
        <taxon>Eukaryota</taxon>
        <taxon>Viridiplantae</taxon>
        <taxon>Streptophyta</taxon>
        <taxon>Embryophyta</taxon>
        <taxon>Tracheophyta</taxon>
        <taxon>Spermatophyta</taxon>
        <taxon>Magnoliopsida</taxon>
        <taxon>eudicotyledons</taxon>
        <taxon>Gunneridae</taxon>
        <taxon>Pentapetalae</taxon>
        <taxon>asterids</taxon>
        <taxon>lamiids</taxon>
        <taxon>Gentianales</taxon>
        <taxon>Rubiaceae</taxon>
        <taxon>Ixoroideae</taxon>
        <taxon>Gardenieae complex</taxon>
        <taxon>Bertiereae - Coffeeae clade</taxon>
        <taxon>Coffeeae</taxon>
        <taxon>Coffea</taxon>
    </lineage>
</organism>
<dbReference type="Pfam" id="PF25428">
    <property type="entry name" value="DUF7894"/>
    <property type="match status" value="1"/>
</dbReference>
<dbReference type="PANTHER" id="PTHR37221">
    <property type="entry name" value="OS02G0582400 PROTEIN"/>
    <property type="match status" value="1"/>
</dbReference>
<gene>
    <name evidence="2" type="ORF">GSCOC_T00007324001</name>
</gene>
<dbReference type="OrthoDB" id="1927925at2759"/>
<name>A0A068VIP5_COFCA</name>
<keyword evidence="3" id="KW-1185">Reference proteome</keyword>
<reference evidence="3" key="1">
    <citation type="journal article" date="2014" name="Science">
        <title>The coffee genome provides insight into the convergent evolution of caffeine biosynthesis.</title>
        <authorList>
            <person name="Denoeud F."/>
            <person name="Carretero-Paulet L."/>
            <person name="Dereeper A."/>
            <person name="Droc G."/>
            <person name="Guyot R."/>
            <person name="Pietrella M."/>
            <person name="Zheng C."/>
            <person name="Alberti A."/>
            <person name="Anthony F."/>
            <person name="Aprea G."/>
            <person name="Aury J.M."/>
            <person name="Bento P."/>
            <person name="Bernard M."/>
            <person name="Bocs S."/>
            <person name="Campa C."/>
            <person name="Cenci A."/>
            <person name="Combes M.C."/>
            <person name="Crouzillat D."/>
            <person name="Da Silva C."/>
            <person name="Daddiego L."/>
            <person name="De Bellis F."/>
            <person name="Dussert S."/>
            <person name="Garsmeur O."/>
            <person name="Gayraud T."/>
            <person name="Guignon V."/>
            <person name="Jahn K."/>
            <person name="Jamilloux V."/>
            <person name="Joet T."/>
            <person name="Labadie K."/>
            <person name="Lan T."/>
            <person name="Leclercq J."/>
            <person name="Lepelley M."/>
            <person name="Leroy T."/>
            <person name="Li L.T."/>
            <person name="Librado P."/>
            <person name="Lopez L."/>
            <person name="Munoz A."/>
            <person name="Noel B."/>
            <person name="Pallavicini A."/>
            <person name="Perrotta G."/>
            <person name="Poncet V."/>
            <person name="Pot D."/>
            <person name="Priyono X."/>
            <person name="Rigoreau M."/>
            <person name="Rouard M."/>
            <person name="Rozas J."/>
            <person name="Tranchant-Dubreuil C."/>
            <person name="VanBuren R."/>
            <person name="Zhang Q."/>
            <person name="Andrade A.C."/>
            <person name="Argout X."/>
            <person name="Bertrand B."/>
            <person name="de Kochko A."/>
            <person name="Graziosi G."/>
            <person name="Henry R.J."/>
            <person name="Jayarama X."/>
            <person name="Ming R."/>
            <person name="Nagai C."/>
            <person name="Rounsley S."/>
            <person name="Sankoff D."/>
            <person name="Giuliano G."/>
            <person name="Albert V.A."/>
            <person name="Wincker P."/>
            <person name="Lashermes P."/>
        </authorList>
    </citation>
    <scope>NUCLEOTIDE SEQUENCE [LARGE SCALE GENOMIC DNA]</scope>
    <source>
        <strain evidence="3">cv. DH200-94</strain>
    </source>
</reference>
<dbReference type="AlphaFoldDB" id="A0A068VIP5"/>
<dbReference type="FunCoup" id="A0A068VIP5">
    <property type="interactions" value="385"/>
</dbReference>
<dbReference type="Gramene" id="CDP20454">
    <property type="protein sequence ID" value="CDP20454"/>
    <property type="gene ID" value="GSCOC_T00007324001"/>
</dbReference>
<dbReference type="EMBL" id="HG740302">
    <property type="protein sequence ID" value="CDP20454.1"/>
    <property type="molecule type" value="Genomic_DNA"/>
</dbReference>